<dbReference type="EMBL" id="CAJVPY010001429">
    <property type="protein sequence ID" value="CAG8521655.1"/>
    <property type="molecule type" value="Genomic_DNA"/>
</dbReference>
<protein>
    <submittedName>
        <fullName evidence="2">4261_t:CDS:1</fullName>
    </submittedName>
</protein>
<organism evidence="2 3">
    <name type="scientific">Dentiscutata erythropus</name>
    <dbReference type="NCBI Taxonomy" id="1348616"/>
    <lineage>
        <taxon>Eukaryota</taxon>
        <taxon>Fungi</taxon>
        <taxon>Fungi incertae sedis</taxon>
        <taxon>Mucoromycota</taxon>
        <taxon>Glomeromycotina</taxon>
        <taxon>Glomeromycetes</taxon>
        <taxon>Diversisporales</taxon>
        <taxon>Gigasporaceae</taxon>
        <taxon>Dentiscutata</taxon>
    </lineage>
</organism>
<accession>A0A9N9A768</accession>
<feature type="chain" id="PRO_5040275412" evidence="1">
    <location>
        <begin position="28"/>
        <end position="247"/>
    </location>
</feature>
<proteinExistence type="predicted"/>
<evidence type="ECO:0000313" key="3">
    <source>
        <dbReference type="Proteomes" id="UP000789405"/>
    </source>
</evidence>
<keyword evidence="3" id="KW-1185">Reference proteome</keyword>
<gene>
    <name evidence="2" type="ORF">DERYTH_LOCUS3901</name>
</gene>
<dbReference type="AlphaFoldDB" id="A0A9N9A768"/>
<dbReference type="Proteomes" id="UP000789405">
    <property type="component" value="Unassembled WGS sequence"/>
</dbReference>
<feature type="signal peptide" evidence="1">
    <location>
        <begin position="1"/>
        <end position="27"/>
    </location>
</feature>
<sequence>MKKTSCNLVISYLFFILLSFFIISTSTESTLQITNCTNLQLTPNTAKCTNFTYTESANNTQSQPYVIDIQFYDDGTTLIHLVIDRPKTPDCFEPTLIIRIIHLDGSVTEIDKNFENLTLDSVDYCLFNSTITGKMVNPILIRPLSQQFILVSYLDTHDRWGAVLNWKGEKLSDVNGNSSVLTDNAIDIGFFKVALFTSLATIDEGYAILYAKYSFDETDYMNSLGGLYVSFIGTIQPPWAILSFFFK</sequence>
<keyword evidence="1" id="KW-0732">Signal</keyword>
<name>A0A9N9A768_9GLOM</name>
<reference evidence="2" key="1">
    <citation type="submission" date="2021-06" db="EMBL/GenBank/DDBJ databases">
        <authorList>
            <person name="Kallberg Y."/>
            <person name="Tangrot J."/>
            <person name="Rosling A."/>
        </authorList>
    </citation>
    <scope>NUCLEOTIDE SEQUENCE</scope>
    <source>
        <strain evidence="2">MA453B</strain>
    </source>
</reference>
<comment type="caution">
    <text evidence="2">The sequence shown here is derived from an EMBL/GenBank/DDBJ whole genome shotgun (WGS) entry which is preliminary data.</text>
</comment>
<evidence type="ECO:0000313" key="2">
    <source>
        <dbReference type="EMBL" id="CAG8521655.1"/>
    </source>
</evidence>
<dbReference type="OrthoDB" id="2399661at2759"/>
<evidence type="ECO:0000256" key="1">
    <source>
        <dbReference type="SAM" id="SignalP"/>
    </source>
</evidence>